<dbReference type="Gene3D" id="6.10.340.10">
    <property type="match status" value="1"/>
</dbReference>
<evidence type="ECO:0000256" key="7">
    <source>
        <dbReference type="SAM" id="Phobius"/>
    </source>
</evidence>
<dbReference type="EMBL" id="OKRB01000095">
    <property type="protein sequence ID" value="SPE23261.1"/>
    <property type="molecule type" value="Genomic_DNA"/>
</dbReference>
<reference evidence="10" key="1">
    <citation type="submission" date="2018-02" db="EMBL/GenBank/DDBJ databases">
        <authorList>
            <person name="Hausmann B."/>
        </authorList>
    </citation>
    <scope>NUCLEOTIDE SEQUENCE [LARGE SCALE GENOMIC DNA]</scope>
    <source>
        <strain evidence="10">Peat soil MAG SbA5</strain>
    </source>
</reference>
<feature type="transmembrane region" description="Helical" evidence="7">
    <location>
        <begin position="12"/>
        <end position="31"/>
    </location>
</feature>
<dbReference type="Proteomes" id="UP000239735">
    <property type="component" value="Unassembled WGS sequence"/>
</dbReference>
<evidence type="ECO:0000256" key="5">
    <source>
        <dbReference type="ARBA" id="ARBA00022777"/>
    </source>
</evidence>
<proteinExistence type="predicted"/>
<gene>
    <name evidence="9" type="ORF">SBA5_380032</name>
</gene>
<dbReference type="GO" id="GO:0016020">
    <property type="term" value="C:membrane"/>
    <property type="evidence" value="ECO:0007669"/>
    <property type="project" value="InterPro"/>
</dbReference>
<dbReference type="InterPro" id="IPR050428">
    <property type="entry name" value="TCS_sensor_his_kinase"/>
</dbReference>
<sequence length="297" mass="33007">MEEGKVKLLAKFNLILLLVFAAGGVLISQLAHSYLIGSAKEEVQAQERLMMTSARSVRDYTADEVSPLLQQNPRHHLRFLPETIPAYAATTTFAKLRKDYPDYTYKESALNPTDPEDRATGWEVEIIDWLRDHRDEPEKTGERPTAMVPALYLATPIKATKECLECHGTPAAAPKALIAVYGSANGFGWKENEIIGAQIVSVPLSVPVANADRAYRRLLFFLLLTMIAAIVALDAAVYWLVIRPLRIVSDTADRISRGEKNVPPVQIQGKDEIANVASSFNRMQVSLAKALKMFEEE</sequence>
<dbReference type="PANTHER" id="PTHR45436:SF5">
    <property type="entry name" value="SENSOR HISTIDINE KINASE TRCS"/>
    <property type="match status" value="1"/>
</dbReference>
<keyword evidence="7" id="KW-1133">Transmembrane helix</keyword>
<evidence type="ECO:0000259" key="8">
    <source>
        <dbReference type="PROSITE" id="PS50885"/>
    </source>
</evidence>
<evidence type="ECO:0000313" key="10">
    <source>
        <dbReference type="Proteomes" id="UP000239735"/>
    </source>
</evidence>
<evidence type="ECO:0000256" key="1">
    <source>
        <dbReference type="ARBA" id="ARBA00000085"/>
    </source>
</evidence>
<keyword evidence="4" id="KW-0808">Transferase</keyword>
<dbReference type="CDD" id="cd06225">
    <property type="entry name" value="HAMP"/>
    <property type="match status" value="1"/>
</dbReference>
<keyword evidence="7" id="KW-0812">Transmembrane</keyword>
<dbReference type="AlphaFoldDB" id="A0A2N9LJ57"/>
<dbReference type="Pfam" id="PF00672">
    <property type="entry name" value="HAMP"/>
    <property type="match status" value="1"/>
</dbReference>
<dbReference type="EC" id="2.7.13.3" evidence="2"/>
<organism evidence="9 10">
    <name type="scientific">Candidatus Sulfuritelmatomonas gaucii</name>
    <dbReference type="NCBI Taxonomy" id="2043161"/>
    <lineage>
        <taxon>Bacteria</taxon>
        <taxon>Pseudomonadati</taxon>
        <taxon>Acidobacteriota</taxon>
        <taxon>Terriglobia</taxon>
        <taxon>Terriglobales</taxon>
        <taxon>Acidobacteriaceae</taxon>
        <taxon>Candidatus Sulfuritelmatomonas</taxon>
    </lineage>
</organism>
<keyword evidence="6" id="KW-0902">Two-component regulatory system</keyword>
<dbReference type="InterPro" id="IPR021796">
    <property type="entry name" value="Tll0287-like_dom"/>
</dbReference>
<evidence type="ECO:0000313" key="9">
    <source>
        <dbReference type="EMBL" id="SPE23261.1"/>
    </source>
</evidence>
<dbReference type="GO" id="GO:0000160">
    <property type="term" value="P:phosphorelay signal transduction system"/>
    <property type="evidence" value="ECO:0007669"/>
    <property type="project" value="UniProtKB-KW"/>
</dbReference>
<dbReference type="PANTHER" id="PTHR45436">
    <property type="entry name" value="SENSOR HISTIDINE KINASE YKOH"/>
    <property type="match status" value="1"/>
</dbReference>
<name>A0A2N9LJ57_9BACT</name>
<dbReference type="PROSITE" id="PS50885">
    <property type="entry name" value="HAMP"/>
    <property type="match status" value="1"/>
</dbReference>
<comment type="catalytic activity">
    <reaction evidence="1">
        <text>ATP + protein L-histidine = ADP + protein N-phospho-L-histidine.</text>
        <dbReference type="EC" id="2.7.13.3"/>
    </reaction>
</comment>
<dbReference type="SUPFAM" id="SSF158472">
    <property type="entry name" value="HAMP domain-like"/>
    <property type="match status" value="1"/>
</dbReference>
<evidence type="ECO:0000256" key="6">
    <source>
        <dbReference type="ARBA" id="ARBA00023012"/>
    </source>
</evidence>
<dbReference type="GO" id="GO:0004673">
    <property type="term" value="F:protein histidine kinase activity"/>
    <property type="evidence" value="ECO:0007669"/>
    <property type="project" value="UniProtKB-EC"/>
</dbReference>
<evidence type="ECO:0000256" key="2">
    <source>
        <dbReference type="ARBA" id="ARBA00012438"/>
    </source>
</evidence>
<evidence type="ECO:0000256" key="4">
    <source>
        <dbReference type="ARBA" id="ARBA00022679"/>
    </source>
</evidence>
<feature type="domain" description="HAMP" evidence="8">
    <location>
        <begin position="239"/>
        <end position="292"/>
    </location>
</feature>
<evidence type="ECO:0000256" key="3">
    <source>
        <dbReference type="ARBA" id="ARBA00022553"/>
    </source>
</evidence>
<keyword evidence="3" id="KW-0597">Phosphoprotein</keyword>
<dbReference type="SMART" id="SM00304">
    <property type="entry name" value="HAMP"/>
    <property type="match status" value="1"/>
</dbReference>
<keyword evidence="5" id="KW-0418">Kinase</keyword>
<dbReference type="Pfam" id="PF11845">
    <property type="entry name" value="Tll0287-like"/>
    <property type="match status" value="1"/>
</dbReference>
<accession>A0A2N9LJ57</accession>
<protein>
    <recommendedName>
        <fullName evidence="2">histidine kinase</fullName>
        <ecNumber evidence="2">2.7.13.3</ecNumber>
    </recommendedName>
</protein>
<dbReference type="InterPro" id="IPR003660">
    <property type="entry name" value="HAMP_dom"/>
</dbReference>
<feature type="transmembrane region" description="Helical" evidence="7">
    <location>
        <begin position="218"/>
        <end position="241"/>
    </location>
</feature>
<keyword evidence="7" id="KW-0472">Membrane</keyword>